<reference evidence="2 3" key="1">
    <citation type="journal article" date="2013" name="ISME J.">
        <title>A metabolic model for members of the genus Tetrasphaera involved in enhanced biological phosphorus removal.</title>
        <authorList>
            <person name="Kristiansen R."/>
            <person name="Nguyen H.T.T."/>
            <person name="Saunders A.M."/>
            <person name="Nielsen J.L."/>
            <person name="Wimmer R."/>
            <person name="Le V.Q."/>
            <person name="McIlroy S.J."/>
            <person name="Petrovski S."/>
            <person name="Seviour R.J."/>
            <person name="Calteau A."/>
            <person name="Nielsen K.L."/>
            <person name="Nielsen P.H."/>
        </authorList>
    </citation>
    <scope>NUCLEOTIDE SEQUENCE [LARGE SCALE GENOMIC DNA]</scope>
    <source>
        <strain evidence="2 3">Ben110</strain>
    </source>
</reference>
<keyword evidence="1" id="KW-1133">Transmembrane helix</keyword>
<feature type="transmembrane region" description="Helical" evidence="1">
    <location>
        <begin position="6"/>
        <end position="24"/>
    </location>
</feature>
<keyword evidence="1" id="KW-0812">Transmembrane</keyword>
<name>W6K3W0_9MICO</name>
<proteinExistence type="predicted"/>
<organism evidence="2 3">
    <name type="scientific">Nostocoides australiense Ben110</name>
    <dbReference type="NCBI Taxonomy" id="1193182"/>
    <lineage>
        <taxon>Bacteria</taxon>
        <taxon>Bacillati</taxon>
        <taxon>Actinomycetota</taxon>
        <taxon>Actinomycetes</taxon>
        <taxon>Micrococcales</taxon>
        <taxon>Intrasporangiaceae</taxon>
        <taxon>Nostocoides</taxon>
    </lineage>
</organism>
<gene>
    <name evidence="2" type="ORF">BN11_3570001</name>
</gene>
<dbReference type="EMBL" id="CAJA01000287">
    <property type="protein sequence ID" value="CCH73949.1"/>
    <property type="molecule type" value="Genomic_DNA"/>
</dbReference>
<evidence type="ECO:0000313" key="2">
    <source>
        <dbReference type="EMBL" id="CCH73949.1"/>
    </source>
</evidence>
<accession>W6K3W0</accession>
<evidence type="ECO:0000313" key="3">
    <source>
        <dbReference type="Proteomes" id="UP000035763"/>
    </source>
</evidence>
<dbReference type="Proteomes" id="UP000035763">
    <property type="component" value="Unassembled WGS sequence"/>
</dbReference>
<feature type="transmembrane region" description="Helical" evidence="1">
    <location>
        <begin position="36"/>
        <end position="59"/>
    </location>
</feature>
<keyword evidence="3" id="KW-1185">Reference proteome</keyword>
<dbReference type="RefSeq" id="WP_048699510.1">
    <property type="nucleotide sequence ID" value="NZ_HG764815.1"/>
</dbReference>
<protein>
    <submittedName>
        <fullName evidence="2">Uncharacterized protein</fullName>
    </submittedName>
</protein>
<sequence>MGIETGLAVTGVIAALFGVGFAFLPKFVDSPRVERGYAMAGSLLVLACALALVVVPWMGDRA</sequence>
<keyword evidence="1" id="KW-0472">Membrane</keyword>
<evidence type="ECO:0000256" key="1">
    <source>
        <dbReference type="SAM" id="Phobius"/>
    </source>
</evidence>
<comment type="caution">
    <text evidence="2">The sequence shown here is derived from an EMBL/GenBank/DDBJ whole genome shotgun (WGS) entry which is preliminary data.</text>
</comment>
<dbReference type="AlphaFoldDB" id="W6K3W0"/>